<feature type="transmembrane region" description="Helical" evidence="2">
    <location>
        <begin position="12"/>
        <end position="35"/>
    </location>
</feature>
<sequence>MIRSIFESIRSNLFLIFAIATTILYIYFVFSVAIYGQSTQCTNVSKQLESCGAICQLHSSLNVPCKVLSLNEIGDFFAGLFAPFAIIWFAIAFIWQARELKLQRIEYLKGQETAERQLQITKNRNEEDAKRFEQQMATERARLIRATLEAIIVRVNAELGRETQPLLQGDHARCALDAINEVLGLIHNLSSPRDKEQRAKLQSLVDEFPKRLEPIIEMCGDNRAKSIVPISALELEELQRLCFLTQE</sequence>
<evidence type="ECO:0000256" key="2">
    <source>
        <dbReference type="SAM" id="Phobius"/>
    </source>
</evidence>
<proteinExistence type="predicted"/>
<evidence type="ECO:0000313" key="4">
    <source>
        <dbReference type="Proteomes" id="UP000244081"/>
    </source>
</evidence>
<evidence type="ECO:0000256" key="1">
    <source>
        <dbReference type="SAM" id="Coils"/>
    </source>
</evidence>
<dbReference type="Proteomes" id="UP000244081">
    <property type="component" value="Unassembled WGS sequence"/>
</dbReference>
<dbReference type="AlphaFoldDB" id="A0A2T5UQV0"/>
<accession>A0A2T5UQV0</accession>
<gene>
    <name evidence="3" type="ORF">C8N35_1159</name>
</gene>
<evidence type="ECO:0000313" key="3">
    <source>
        <dbReference type="EMBL" id="PTW53889.1"/>
    </source>
</evidence>
<protein>
    <submittedName>
        <fullName evidence="3">Uncharacterized protein</fullName>
    </submittedName>
</protein>
<dbReference type="EMBL" id="QAYG01000015">
    <property type="protein sequence ID" value="PTW53889.1"/>
    <property type="molecule type" value="Genomic_DNA"/>
</dbReference>
<keyword evidence="2" id="KW-0812">Transmembrane</keyword>
<keyword evidence="2" id="KW-1133">Transmembrane helix</keyword>
<organism evidence="3 4">
    <name type="scientific">Breoghania corrubedonensis</name>
    <dbReference type="NCBI Taxonomy" id="665038"/>
    <lineage>
        <taxon>Bacteria</taxon>
        <taxon>Pseudomonadati</taxon>
        <taxon>Pseudomonadota</taxon>
        <taxon>Alphaproteobacteria</taxon>
        <taxon>Hyphomicrobiales</taxon>
        <taxon>Stappiaceae</taxon>
        <taxon>Breoghania</taxon>
    </lineage>
</organism>
<keyword evidence="1" id="KW-0175">Coiled coil</keyword>
<reference evidence="3 4" key="1">
    <citation type="submission" date="2018-04" db="EMBL/GenBank/DDBJ databases">
        <title>Genomic Encyclopedia of Archaeal and Bacterial Type Strains, Phase II (KMG-II): from individual species to whole genera.</title>
        <authorList>
            <person name="Goeker M."/>
        </authorList>
    </citation>
    <scope>NUCLEOTIDE SEQUENCE [LARGE SCALE GENOMIC DNA]</scope>
    <source>
        <strain evidence="3 4">DSM 23382</strain>
    </source>
</reference>
<feature type="transmembrane region" description="Helical" evidence="2">
    <location>
        <begin position="76"/>
        <end position="95"/>
    </location>
</feature>
<feature type="coiled-coil region" evidence="1">
    <location>
        <begin position="115"/>
        <end position="142"/>
    </location>
</feature>
<comment type="caution">
    <text evidence="3">The sequence shown here is derived from an EMBL/GenBank/DDBJ whole genome shotgun (WGS) entry which is preliminary data.</text>
</comment>
<name>A0A2T5UQV0_9HYPH</name>
<keyword evidence="4" id="KW-1185">Reference proteome</keyword>
<keyword evidence="2" id="KW-0472">Membrane</keyword>